<dbReference type="EMBL" id="SRYA01000034">
    <property type="protein sequence ID" value="TGY95151.1"/>
    <property type="molecule type" value="Genomic_DNA"/>
</dbReference>
<gene>
    <name evidence="1" type="ORF">E5329_16445</name>
</gene>
<comment type="caution">
    <text evidence="1">The sequence shown here is derived from an EMBL/GenBank/DDBJ whole genome shotgun (WGS) entry which is preliminary data.</text>
</comment>
<accession>A0AC61RTF1</accession>
<dbReference type="Proteomes" id="UP000304953">
    <property type="component" value="Unassembled WGS sequence"/>
</dbReference>
<organism evidence="1 2">
    <name type="scientific">Petralouisia muris</name>
    <dbReference type="NCBI Taxonomy" id="3032872"/>
    <lineage>
        <taxon>Bacteria</taxon>
        <taxon>Bacillati</taxon>
        <taxon>Bacillota</taxon>
        <taxon>Clostridia</taxon>
        <taxon>Lachnospirales</taxon>
        <taxon>Lachnospiraceae</taxon>
        <taxon>Petralouisia</taxon>
    </lineage>
</organism>
<sequence length="2445" mass="268472">MYKDVGKRIMALLLSVCMIAGMVDLSGFTVHAEAVRIATVEVVDTDITYDGTKKEPTIVVKDYSDQTIDSGYYTIEWGENIHVGTGGTVTVNGDGVNCIGTATATFEIKPMDFTDQAIVTVVKDMKYVQGSGTNILPGDMTVQVGGKNLNSGTDYNYTLSDNNMGSNDSSPKTVTVTVTGNGDYKGTATGNYQITRIEEEKFKLNDDTGSVSSLRLVYNGRTQELPEQQLEKLKVTYDGIDDIKPEEYEFRYRNTDRASRGDTKAQVYVLGKGERFGQLESNPVEFTIRKSLTAAAGGYDVSKQIQADPIAAKPYQGASNPVKLTGDDIKLYDPDYGKEKPLVLDEDYTIGTYVYPTAANGQGTAKVTINGIGSYVGTMILEFEIYSPTLESIGVSVEGTYTYDRESKRNQVSVKVGDGTSYTEGTDYVVEYSSRTNHTDAGKHSITVRSTGTGKIQAGSTVTVDYTIEPRSIAPGNDVTVSEVADSYTYTGTAHKPTPTVTYKNQSLSTSEVEYGYSGNTNAGEATVTVKGKGNFTGSVVKKFTIAALPITDDNIIVNNFEDSKKYEGKEIEQSRVNVSLRQGNTTTPLIKGRDYDIAYENNLNVGTATMKINGTGNYSGTVSKEFEITKRNITDGTSIRVTSPVIYTGKVITPPVTINLGTVTLRADEDYVLESVGTPINAQSGAEVRIIGQNNFEGETIGKFDIEARSIDSEYLKVTATGLSLTDENFAEMTEQDLSAIFYKFEVKEGGVVTKELKISYDNGEDVSYNFQSGDYTIVHNNNTKPGTATLRITGVKNWKGTKELTYRIRGDLSDYDTIDPLTKIIGHPQTYTGSPVKPVNTEVIFNGTTLAHETDYTIENYTNINVTTETTGKATADIIGTGDYYNTAKVEFDIVPLNLSTDDLVKNEYNIVLPEGVTGIAGTYIYSGLPIEPKPEITHFERTLTQDTDYSVEYNTDESTGAGITVGPQKLTVKGSPENYEGEIEKEFTIEAYDFEAAYAEDKVEITGVDSSVVLDWVKDREKYADKYTDSDSPIMKEDSDEIIWPNLQVSYIAVDMEGNQKEAKNLVLNTDYTVKYERNNTIGTATITVTGKGNFTGTITKDFQIIGDLSGDYVSMELNGGQDWEYSPKDADGNITNTPEPEVYYTVRFKSGIETKFLLKKGEDYQVTYDNYENATAAPEGVNSTKDGSSPAIAIISGIVAPGTSSEGDDTQTELNGNYCGERRKEFQIYQRDLSKAKDNENDMSLDGVNEEGYLYTGEAIEPELQIYCKEQPLDKLDSAAVEGTAYDYKVEAANNINVYTWENDIKGGTRLLPTLTVTASRNDDEAYDGNYYGEFIKEFKINPRQITEETVDTFIKIRNDRIAPPGGASGSTGYLGEENAETGFWECDYIRDYIRFDSLVEEGKSALTVTWCEGENSTETGLIEGQDFAVGYEHNARIGDATVYIRALEEEYCNYEGRYDKIFKIMASIEDVNNNPPEYMTLNYDHDVYYGVDPVYPELIFEDRSGMQCEGDPEPKILKEGEDFEIITSANQGNATEISKNNTGIGSEDDVEEFRPTVVVRGIDCYKGVITRYYNIIKKNFSDPESGITLVFGGDVINDEPYENAYVYNGSAMEPPFEIYNNDFKKIGTDGYTSNAANRRLIKDKDYRIVEWKNNDKLSEGDAKASVTVEGIGDHYEGQATFYFSIIPQPISGSGVRVEFEQNQTFDRTAKEPELTVTFGGNTLTEGTDYTVAYENNVNASTAIEVEEEKPAVILTGIGGFGGTNRITFNILPEDIANAEDIDASGRAIYREGEEVVPEFQVQAKDGTKLELGVDYTVDPYTGEAGINVPGVATIRGIGNYTGSREVSFRMYPPEGDFRIEEIQPQEFRNAPIKPEVKVFLDVDEELSIQLIEGTDYVLEYDNIINAGVDTAVVIAKGLGYFAEQNKQAAARFTITPKSIGSEGVIDSAMELNSIEPQWYGGRPIVPGVELKFQPSSQPTVREGEETNNPVTLIQGTDYRVTAVNNTMVGEATATITGIGNYTGTIETKFRIHGNMNMVDVAPIPTQDYTGSPVTPVPQVSIGGKAMVEGTDYRVEYSNNVDRGTATITITGTEDWYFGTKTVNFDIARELSAETSIRGVAAVYTYTGAAITPPVRVEDDGNLLVSGVDYDIAYSENVNAGTATITITGKGKYTGGTKTTFQISPQQLGRATVSPISDQIYTGKEQNPPITVTSGNTTLQKGTDYSVVYVNSATPGMASVIIKGEGNYTGTQTVNYNIKVPEITGVKVSKYTNKSVTLSWTKNDVVSGYEIYNSGNRRAARVNKPTTVKATVSKLKAGTSQTFRVRAYVNKDGQYYYGPFASVKAVTAPNSTKIKSLKSSKKKQVAVKWKKVSGATQYEVYRSTSKKGKYKKLATTKKTSYTDKKATGGKKYYYKIRVCKKIDKKNYYSSYSAVKSVKAKK</sequence>
<evidence type="ECO:0000313" key="2">
    <source>
        <dbReference type="Proteomes" id="UP000304953"/>
    </source>
</evidence>
<proteinExistence type="predicted"/>
<protein>
    <submittedName>
        <fullName evidence="1">Uncharacterized protein</fullName>
    </submittedName>
</protein>
<reference evidence="1" key="1">
    <citation type="submission" date="2019-04" db="EMBL/GenBank/DDBJ databases">
        <title>Microbes associate with the intestines of laboratory mice.</title>
        <authorList>
            <person name="Navarre W."/>
            <person name="Wong E."/>
            <person name="Huang K."/>
            <person name="Tropini C."/>
            <person name="Ng K."/>
            <person name="Yu B."/>
        </authorList>
    </citation>
    <scope>NUCLEOTIDE SEQUENCE</scope>
    <source>
        <strain evidence="1">NM01_1-7b</strain>
    </source>
</reference>
<keyword evidence="2" id="KW-1185">Reference proteome</keyword>
<name>A0AC61RTF1_9FIRM</name>
<evidence type="ECO:0000313" key="1">
    <source>
        <dbReference type="EMBL" id="TGY95151.1"/>
    </source>
</evidence>